<comment type="caution">
    <text evidence="2">The sequence shown here is derived from an EMBL/GenBank/DDBJ whole genome shotgun (WGS) entry which is preliminary data.</text>
</comment>
<evidence type="ECO:0000259" key="1">
    <source>
        <dbReference type="Pfam" id="PF02841"/>
    </source>
</evidence>
<dbReference type="GO" id="GO:0005525">
    <property type="term" value="F:GTP binding"/>
    <property type="evidence" value="ECO:0007669"/>
    <property type="project" value="InterPro"/>
</dbReference>
<dbReference type="Gene3D" id="1.20.1000.10">
    <property type="entry name" value="Guanylate-binding protein, C-terminal domain"/>
    <property type="match status" value="1"/>
</dbReference>
<dbReference type="Pfam" id="PF02841">
    <property type="entry name" value="GBP_C"/>
    <property type="match status" value="1"/>
</dbReference>
<accession>A0AA35WFH1</accession>
<dbReference type="InterPro" id="IPR003191">
    <property type="entry name" value="Guanylate-bd/ATL_C"/>
</dbReference>
<sequence length="222" mass="24476">MQKSSSQLGRRTTTVLSLRFVPSSLHLCCASASQHQTWSLEILCKRKRISVRSSKEESEKLINGEGGIKASVRPKVGFGEGIRVTGEVLAELAETYINALNEKGSVPSLEGAWGAVIELKLAEEVEKSVGLYVEEMTAKVEGSLPMEHSIPEEDSDKPTLIGCHWVVFDAKRDKLSEKMRQIIPQPGPDDPPVEQGDLYKSMMKRFKDAIVEEGEGGMDTME</sequence>
<reference evidence="2" key="1">
    <citation type="submission" date="2023-03" db="EMBL/GenBank/DDBJ databases">
        <authorList>
            <person name="Steffen K."/>
            <person name="Cardenas P."/>
        </authorList>
    </citation>
    <scope>NUCLEOTIDE SEQUENCE</scope>
</reference>
<gene>
    <name evidence="2" type="ORF">GBAR_LOCUS11223</name>
</gene>
<proteinExistence type="predicted"/>
<dbReference type="AlphaFoldDB" id="A0AA35WFH1"/>
<evidence type="ECO:0000313" key="2">
    <source>
        <dbReference type="EMBL" id="CAI8018504.1"/>
    </source>
</evidence>
<feature type="non-terminal residue" evidence="2">
    <location>
        <position position="222"/>
    </location>
</feature>
<dbReference type="InterPro" id="IPR036543">
    <property type="entry name" value="Guanylate-bd_C_sf"/>
</dbReference>
<organism evidence="2 3">
    <name type="scientific">Geodia barretti</name>
    <name type="common">Barrett's horny sponge</name>
    <dbReference type="NCBI Taxonomy" id="519541"/>
    <lineage>
        <taxon>Eukaryota</taxon>
        <taxon>Metazoa</taxon>
        <taxon>Porifera</taxon>
        <taxon>Demospongiae</taxon>
        <taxon>Heteroscleromorpha</taxon>
        <taxon>Tetractinellida</taxon>
        <taxon>Astrophorina</taxon>
        <taxon>Geodiidae</taxon>
        <taxon>Geodia</taxon>
    </lineage>
</organism>
<feature type="domain" description="Guanylate-binding protein/Atlastin C-terminal" evidence="1">
    <location>
        <begin position="80"/>
        <end position="147"/>
    </location>
</feature>
<protein>
    <recommendedName>
        <fullName evidence="1">Guanylate-binding protein/Atlastin C-terminal domain-containing protein</fullName>
    </recommendedName>
</protein>
<name>A0AA35WFH1_GEOBA</name>
<evidence type="ECO:0000313" key="3">
    <source>
        <dbReference type="Proteomes" id="UP001174909"/>
    </source>
</evidence>
<dbReference type="GO" id="GO:0003924">
    <property type="term" value="F:GTPase activity"/>
    <property type="evidence" value="ECO:0007669"/>
    <property type="project" value="InterPro"/>
</dbReference>
<dbReference type="Proteomes" id="UP001174909">
    <property type="component" value="Unassembled WGS sequence"/>
</dbReference>
<dbReference type="SUPFAM" id="SSF48340">
    <property type="entry name" value="Interferon-induced guanylate-binding protein 1 (GBP1), C-terminal domain"/>
    <property type="match status" value="1"/>
</dbReference>
<keyword evidence="3" id="KW-1185">Reference proteome</keyword>
<dbReference type="EMBL" id="CASHTH010001692">
    <property type="protein sequence ID" value="CAI8018504.1"/>
    <property type="molecule type" value="Genomic_DNA"/>
</dbReference>